<accession>A0A6J4VF65</accession>
<gene>
    <name evidence="1" type="ORF">AVDCRST_MAG49-3929</name>
</gene>
<dbReference type="AlphaFoldDB" id="A0A6J4VF65"/>
<sequence length="42" mass="4721">MDTALVTLVLVLLALVVLDLAALRFGVDSRDHDPRSSARQWW</sequence>
<protein>
    <submittedName>
        <fullName evidence="1">Uncharacterized protein</fullName>
    </submittedName>
</protein>
<dbReference type="EMBL" id="CADCWG010000285">
    <property type="protein sequence ID" value="CAA9573883.1"/>
    <property type="molecule type" value="Genomic_DNA"/>
</dbReference>
<evidence type="ECO:0000313" key="1">
    <source>
        <dbReference type="EMBL" id="CAA9573883.1"/>
    </source>
</evidence>
<organism evidence="1">
    <name type="scientific">uncultured Thermomicrobiales bacterium</name>
    <dbReference type="NCBI Taxonomy" id="1645740"/>
    <lineage>
        <taxon>Bacteria</taxon>
        <taxon>Pseudomonadati</taxon>
        <taxon>Thermomicrobiota</taxon>
        <taxon>Thermomicrobia</taxon>
        <taxon>Thermomicrobiales</taxon>
        <taxon>environmental samples</taxon>
    </lineage>
</organism>
<name>A0A6J4VF65_9BACT</name>
<reference evidence="1" key="1">
    <citation type="submission" date="2020-02" db="EMBL/GenBank/DDBJ databases">
        <authorList>
            <person name="Meier V. D."/>
        </authorList>
    </citation>
    <scope>NUCLEOTIDE SEQUENCE</scope>
    <source>
        <strain evidence="1">AVDCRST_MAG49</strain>
    </source>
</reference>
<proteinExistence type="predicted"/>